<dbReference type="EMBL" id="JAGSOH010000113">
    <property type="protein sequence ID" value="MBR7830078.1"/>
    <property type="molecule type" value="Genomic_DNA"/>
</dbReference>
<feature type="region of interest" description="Disordered" evidence="1">
    <location>
        <begin position="93"/>
        <end position="122"/>
    </location>
</feature>
<feature type="compositionally biased region" description="Basic and acidic residues" evidence="1">
    <location>
        <begin position="102"/>
        <end position="114"/>
    </location>
</feature>
<evidence type="ECO:0000313" key="2">
    <source>
        <dbReference type="EMBL" id="MBR7830078.1"/>
    </source>
</evidence>
<reference evidence="2" key="1">
    <citation type="submission" date="2021-04" db="EMBL/GenBank/DDBJ databases">
        <title>Genome based classification of Actinospica acidithermotolerans sp. nov., an actinobacterium isolated from an Indonesian hot spring.</title>
        <authorList>
            <person name="Kusuma A.B."/>
            <person name="Putra K.E."/>
            <person name="Nafisah S."/>
            <person name="Loh J."/>
            <person name="Nouioui I."/>
            <person name="Goodfellow M."/>
        </authorList>
    </citation>
    <scope>NUCLEOTIDE SEQUENCE</scope>
    <source>
        <strain evidence="2">MGRD01-02</strain>
    </source>
</reference>
<keyword evidence="3" id="KW-1185">Reference proteome</keyword>
<sequence length="122" mass="12656">MLTQFQIPEPQAALLAACPRPRAVAPSAVSPLTPSSSPAWAGSVRLGVATVTRVVAEERPAGLAGHGMRAFAFSTATRPAGYAAAARVFGAGVVGNGSTSKDQQDKQHLTDRRGTVTWRPPH</sequence>
<evidence type="ECO:0000256" key="1">
    <source>
        <dbReference type="SAM" id="MobiDB-lite"/>
    </source>
</evidence>
<accession>A0A941EG17</accession>
<evidence type="ECO:0000313" key="3">
    <source>
        <dbReference type="Proteomes" id="UP000676325"/>
    </source>
</evidence>
<proteinExistence type="predicted"/>
<dbReference type="Proteomes" id="UP000676325">
    <property type="component" value="Unassembled WGS sequence"/>
</dbReference>
<dbReference type="AlphaFoldDB" id="A0A941EG17"/>
<dbReference type="RefSeq" id="WP_212521208.1">
    <property type="nucleotide sequence ID" value="NZ_JAGSOH010000113.1"/>
</dbReference>
<gene>
    <name evidence="2" type="ORF">KDK95_27495</name>
</gene>
<organism evidence="2 3">
    <name type="scientific">Actinospica acidithermotolerans</name>
    <dbReference type="NCBI Taxonomy" id="2828514"/>
    <lineage>
        <taxon>Bacteria</taxon>
        <taxon>Bacillati</taxon>
        <taxon>Actinomycetota</taxon>
        <taxon>Actinomycetes</taxon>
        <taxon>Catenulisporales</taxon>
        <taxon>Actinospicaceae</taxon>
        <taxon>Actinospica</taxon>
    </lineage>
</organism>
<name>A0A941EG17_9ACTN</name>
<comment type="caution">
    <text evidence="2">The sequence shown here is derived from an EMBL/GenBank/DDBJ whole genome shotgun (WGS) entry which is preliminary data.</text>
</comment>
<protein>
    <submittedName>
        <fullName evidence="2">Uncharacterized protein</fullName>
    </submittedName>
</protein>